<evidence type="ECO:0000313" key="2">
    <source>
        <dbReference type="EMBL" id="JAI00877.1"/>
    </source>
</evidence>
<name>A0A0E9XEL2_ANGAN</name>
<dbReference type="AlphaFoldDB" id="A0A0E9XEL2"/>
<dbReference type="EMBL" id="GBXM01007701">
    <property type="protein sequence ID" value="JAI00877.1"/>
    <property type="molecule type" value="Transcribed_RNA"/>
</dbReference>
<feature type="signal peptide" evidence="1">
    <location>
        <begin position="1"/>
        <end position="17"/>
    </location>
</feature>
<proteinExistence type="predicted"/>
<feature type="chain" id="PRO_5002435439" evidence="1">
    <location>
        <begin position="18"/>
        <end position="67"/>
    </location>
</feature>
<protein>
    <submittedName>
        <fullName evidence="2">Uncharacterized protein</fullName>
    </submittedName>
</protein>
<reference evidence="2" key="2">
    <citation type="journal article" date="2015" name="Fish Shellfish Immunol.">
        <title>Early steps in the European eel (Anguilla anguilla)-Vibrio vulnificus interaction in the gills: Role of the RtxA13 toxin.</title>
        <authorList>
            <person name="Callol A."/>
            <person name="Pajuelo D."/>
            <person name="Ebbesson L."/>
            <person name="Teles M."/>
            <person name="MacKenzie S."/>
            <person name="Amaro C."/>
        </authorList>
    </citation>
    <scope>NUCLEOTIDE SEQUENCE</scope>
</reference>
<sequence>MFLFCFSPLSSFPVTFCKCGIYTPQVYWTKKYHFSLTNTSQPCSFSGSQKSWKADQKLQFCCAFREL</sequence>
<evidence type="ECO:0000256" key="1">
    <source>
        <dbReference type="SAM" id="SignalP"/>
    </source>
</evidence>
<reference evidence="2" key="1">
    <citation type="submission" date="2014-11" db="EMBL/GenBank/DDBJ databases">
        <authorList>
            <person name="Amaro Gonzalez C."/>
        </authorList>
    </citation>
    <scope>NUCLEOTIDE SEQUENCE</scope>
</reference>
<accession>A0A0E9XEL2</accession>
<keyword evidence="1" id="KW-0732">Signal</keyword>
<organism evidence="2">
    <name type="scientific">Anguilla anguilla</name>
    <name type="common">European freshwater eel</name>
    <name type="synonym">Muraena anguilla</name>
    <dbReference type="NCBI Taxonomy" id="7936"/>
    <lineage>
        <taxon>Eukaryota</taxon>
        <taxon>Metazoa</taxon>
        <taxon>Chordata</taxon>
        <taxon>Craniata</taxon>
        <taxon>Vertebrata</taxon>
        <taxon>Euteleostomi</taxon>
        <taxon>Actinopterygii</taxon>
        <taxon>Neopterygii</taxon>
        <taxon>Teleostei</taxon>
        <taxon>Anguilliformes</taxon>
        <taxon>Anguillidae</taxon>
        <taxon>Anguilla</taxon>
    </lineage>
</organism>